<reference evidence="1" key="2">
    <citation type="journal article" date="2015" name="Fish Shellfish Immunol.">
        <title>Early steps in the European eel (Anguilla anguilla)-Vibrio vulnificus interaction in the gills: Role of the RtxA13 toxin.</title>
        <authorList>
            <person name="Callol A."/>
            <person name="Pajuelo D."/>
            <person name="Ebbesson L."/>
            <person name="Teles M."/>
            <person name="MacKenzie S."/>
            <person name="Amaro C."/>
        </authorList>
    </citation>
    <scope>NUCLEOTIDE SEQUENCE</scope>
</reference>
<name>A0A0E9T1C1_ANGAN</name>
<organism evidence="1">
    <name type="scientific">Anguilla anguilla</name>
    <name type="common">European freshwater eel</name>
    <name type="synonym">Muraena anguilla</name>
    <dbReference type="NCBI Taxonomy" id="7936"/>
    <lineage>
        <taxon>Eukaryota</taxon>
        <taxon>Metazoa</taxon>
        <taxon>Chordata</taxon>
        <taxon>Craniata</taxon>
        <taxon>Vertebrata</taxon>
        <taxon>Euteleostomi</taxon>
        <taxon>Actinopterygii</taxon>
        <taxon>Neopterygii</taxon>
        <taxon>Teleostei</taxon>
        <taxon>Anguilliformes</taxon>
        <taxon>Anguillidae</taxon>
        <taxon>Anguilla</taxon>
    </lineage>
</organism>
<accession>A0A0E9T1C1</accession>
<dbReference type="EMBL" id="GBXM01061196">
    <property type="protein sequence ID" value="JAH47381.1"/>
    <property type="molecule type" value="Transcribed_RNA"/>
</dbReference>
<evidence type="ECO:0000313" key="1">
    <source>
        <dbReference type="EMBL" id="JAH47381.1"/>
    </source>
</evidence>
<proteinExistence type="predicted"/>
<sequence>MNMLRLVQVSILAVL</sequence>
<reference evidence="1" key="1">
    <citation type="submission" date="2014-11" db="EMBL/GenBank/DDBJ databases">
        <authorList>
            <person name="Amaro Gonzalez C."/>
        </authorList>
    </citation>
    <scope>NUCLEOTIDE SEQUENCE</scope>
</reference>
<protein>
    <submittedName>
        <fullName evidence="1">Uncharacterized protein</fullName>
    </submittedName>
</protein>